<reference evidence="2" key="1">
    <citation type="submission" date="2020-07" db="EMBL/GenBank/DDBJ databases">
        <title>The High-quality genome of the commercially important snow crab, Chionoecetes opilio.</title>
        <authorList>
            <person name="Jeong J.-H."/>
            <person name="Ryu S."/>
        </authorList>
    </citation>
    <scope>NUCLEOTIDE SEQUENCE</scope>
    <source>
        <strain evidence="2">MADBK_172401_WGS</strain>
        <tissue evidence="2">Digestive gland</tissue>
    </source>
</reference>
<feature type="region of interest" description="Disordered" evidence="1">
    <location>
        <begin position="73"/>
        <end position="121"/>
    </location>
</feature>
<accession>A0A8J5CKV8</accession>
<proteinExistence type="predicted"/>
<sequence>MMLQTITQATKKKDSSKQPAFGSTAMSGKSAPEPPSEATTRGTPLFLWKAGKSPYIKCNLPGGHTRGKVCSEFGGKIKSGPGSQVPPRPDKLGGPNRDPMRRRCTRESRLYPAPPRRVIAS</sequence>
<keyword evidence="3" id="KW-1185">Reference proteome</keyword>
<evidence type="ECO:0000313" key="3">
    <source>
        <dbReference type="Proteomes" id="UP000770661"/>
    </source>
</evidence>
<gene>
    <name evidence="2" type="ORF">GWK47_020423</name>
</gene>
<feature type="region of interest" description="Disordered" evidence="1">
    <location>
        <begin position="1"/>
        <end position="42"/>
    </location>
</feature>
<evidence type="ECO:0000313" key="2">
    <source>
        <dbReference type="EMBL" id="KAG0711542.1"/>
    </source>
</evidence>
<comment type="caution">
    <text evidence="2">The sequence shown here is derived from an EMBL/GenBank/DDBJ whole genome shotgun (WGS) entry which is preliminary data.</text>
</comment>
<dbReference type="EMBL" id="JACEEZ010023236">
    <property type="protein sequence ID" value="KAG0711542.1"/>
    <property type="molecule type" value="Genomic_DNA"/>
</dbReference>
<organism evidence="2 3">
    <name type="scientific">Chionoecetes opilio</name>
    <name type="common">Atlantic snow crab</name>
    <name type="synonym">Cancer opilio</name>
    <dbReference type="NCBI Taxonomy" id="41210"/>
    <lineage>
        <taxon>Eukaryota</taxon>
        <taxon>Metazoa</taxon>
        <taxon>Ecdysozoa</taxon>
        <taxon>Arthropoda</taxon>
        <taxon>Crustacea</taxon>
        <taxon>Multicrustacea</taxon>
        <taxon>Malacostraca</taxon>
        <taxon>Eumalacostraca</taxon>
        <taxon>Eucarida</taxon>
        <taxon>Decapoda</taxon>
        <taxon>Pleocyemata</taxon>
        <taxon>Brachyura</taxon>
        <taxon>Eubrachyura</taxon>
        <taxon>Majoidea</taxon>
        <taxon>Majidae</taxon>
        <taxon>Chionoecetes</taxon>
    </lineage>
</organism>
<protein>
    <submittedName>
        <fullName evidence="2">Uncharacterized protein</fullName>
    </submittedName>
</protein>
<feature type="compositionally biased region" description="Basic and acidic residues" evidence="1">
    <location>
        <begin position="98"/>
        <end position="109"/>
    </location>
</feature>
<evidence type="ECO:0000256" key="1">
    <source>
        <dbReference type="SAM" id="MobiDB-lite"/>
    </source>
</evidence>
<name>A0A8J5CKV8_CHIOP</name>
<dbReference type="Proteomes" id="UP000770661">
    <property type="component" value="Unassembled WGS sequence"/>
</dbReference>
<dbReference type="AlphaFoldDB" id="A0A8J5CKV8"/>